<dbReference type="Proteomes" id="UP000293162">
    <property type="component" value="Unassembled WGS sequence"/>
</dbReference>
<name>A0A4Q5LZM2_9BACT</name>
<accession>A0A4Q5LZM2</accession>
<dbReference type="AlphaFoldDB" id="A0A4Q5LZM2"/>
<keyword evidence="1" id="KW-0732">Signal</keyword>
<dbReference type="EMBL" id="SEWF01000019">
    <property type="protein sequence ID" value="RYU95007.1"/>
    <property type="molecule type" value="Genomic_DNA"/>
</dbReference>
<keyword evidence="3" id="KW-1185">Reference proteome</keyword>
<gene>
    <name evidence="2" type="ORF">EWM59_14080</name>
</gene>
<proteinExistence type="predicted"/>
<dbReference type="RefSeq" id="WP_130021621.1">
    <property type="nucleotide sequence ID" value="NZ_SEWF01000019.1"/>
</dbReference>
<organism evidence="2 3">
    <name type="scientific">Emticicia agri</name>
    <dbReference type="NCBI Taxonomy" id="2492393"/>
    <lineage>
        <taxon>Bacteria</taxon>
        <taxon>Pseudomonadati</taxon>
        <taxon>Bacteroidota</taxon>
        <taxon>Cytophagia</taxon>
        <taxon>Cytophagales</taxon>
        <taxon>Leadbetterellaceae</taxon>
        <taxon>Emticicia</taxon>
    </lineage>
</organism>
<evidence type="ECO:0000313" key="2">
    <source>
        <dbReference type="EMBL" id="RYU95007.1"/>
    </source>
</evidence>
<reference evidence="2 3" key="1">
    <citation type="submission" date="2019-02" db="EMBL/GenBank/DDBJ databases">
        <title>Bacterial novel species Emticicia sp. 17J42-9 isolated from soil.</title>
        <authorList>
            <person name="Jung H.-Y."/>
        </authorList>
    </citation>
    <scope>NUCLEOTIDE SEQUENCE [LARGE SCALE GENOMIC DNA]</scope>
    <source>
        <strain evidence="2 3">17J42-9</strain>
    </source>
</reference>
<evidence type="ECO:0000313" key="3">
    <source>
        <dbReference type="Proteomes" id="UP000293162"/>
    </source>
</evidence>
<sequence>MKTLIKLFLISTCIALASCSKEEATPDPIAAIVDKWWCDSNNKLSSQYFKSDGTWEQGSKTGGADNDKGNWSLSYDKKKIFITNVVGKSQFLKNWDYELISSSATNLEMNFTGFNTKMTMVVCP</sequence>
<evidence type="ECO:0008006" key="4">
    <source>
        <dbReference type="Google" id="ProtNLM"/>
    </source>
</evidence>
<protein>
    <recommendedName>
        <fullName evidence="4">Lipoprotein</fullName>
    </recommendedName>
</protein>
<evidence type="ECO:0000256" key="1">
    <source>
        <dbReference type="SAM" id="SignalP"/>
    </source>
</evidence>
<feature type="signal peptide" evidence="1">
    <location>
        <begin position="1"/>
        <end position="17"/>
    </location>
</feature>
<feature type="chain" id="PRO_5020408462" description="Lipoprotein" evidence="1">
    <location>
        <begin position="18"/>
        <end position="124"/>
    </location>
</feature>
<dbReference type="PROSITE" id="PS51257">
    <property type="entry name" value="PROKAR_LIPOPROTEIN"/>
    <property type="match status" value="1"/>
</dbReference>
<comment type="caution">
    <text evidence="2">The sequence shown here is derived from an EMBL/GenBank/DDBJ whole genome shotgun (WGS) entry which is preliminary data.</text>
</comment>
<dbReference type="OrthoDB" id="962706at2"/>